<evidence type="ECO:0000313" key="14">
    <source>
        <dbReference type="Proteomes" id="UP000823749"/>
    </source>
</evidence>
<organism evidence="13 14">
    <name type="scientific">Rhododendron griersonianum</name>
    <dbReference type="NCBI Taxonomy" id="479676"/>
    <lineage>
        <taxon>Eukaryota</taxon>
        <taxon>Viridiplantae</taxon>
        <taxon>Streptophyta</taxon>
        <taxon>Embryophyta</taxon>
        <taxon>Tracheophyta</taxon>
        <taxon>Spermatophyta</taxon>
        <taxon>Magnoliopsida</taxon>
        <taxon>eudicotyledons</taxon>
        <taxon>Gunneridae</taxon>
        <taxon>Pentapetalae</taxon>
        <taxon>asterids</taxon>
        <taxon>Ericales</taxon>
        <taxon>Ericaceae</taxon>
        <taxon>Ericoideae</taxon>
        <taxon>Rhodoreae</taxon>
        <taxon>Rhododendron</taxon>
    </lineage>
</organism>
<dbReference type="SUPFAM" id="SSF57850">
    <property type="entry name" value="RING/U-box"/>
    <property type="match status" value="1"/>
</dbReference>
<comment type="catalytic activity">
    <reaction evidence="1">
        <text>S-ubiquitinyl-[E2 ubiquitin-conjugating enzyme]-L-cysteine + [acceptor protein]-L-lysine = [E2 ubiquitin-conjugating enzyme]-L-cysteine + N(6)-ubiquitinyl-[acceptor protein]-L-lysine.</text>
        <dbReference type="EC" id="2.3.2.27"/>
    </reaction>
</comment>
<dbReference type="Proteomes" id="UP000823749">
    <property type="component" value="Chromosome 5"/>
</dbReference>
<dbReference type="AlphaFoldDB" id="A0AAV6KD42"/>
<reference evidence="13" key="1">
    <citation type="submission" date="2020-08" db="EMBL/GenBank/DDBJ databases">
        <title>Plant Genome Project.</title>
        <authorList>
            <person name="Zhang R.-G."/>
        </authorList>
    </citation>
    <scope>NUCLEOTIDE SEQUENCE</scope>
    <source>
        <strain evidence="13">WSP0</strain>
        <tissue evidence="13">Leaf</tissue>
    </source>
</reference>
<evidence type="ECO:0000256" key="5">
    <source>
        <dbReference type="ARBA" id="ARBA00022679"/>
    </source>
</evidence>
<dbReference type="PANTHER" id="PTHR23315">
    <property type="entry name" value="U BOX DOMAIN-CONTAINING"/>
    <property type="match status" value="1"/>
</dbReference>
<comment type="caution">
    <text evidence="13">The sequence shown here is derived from an EMBL/GenBank/DDBJ whole genome shotgun (WGS) entry which is preliminary data.</text>
</comment>
<evidence type="ECO:0000256" key="7">
    <source>
        <dbReference type="ARBA" id="ARBA00022786"/>
    </source>
</evidence>
<evidence type="ECO:0000256" key="9">
    <source>
        <dbReference type="ARBA" id="ARBA00075465"/>
    </source>
</evidence>
<comment type="function">
    <text evidence="2">Functions as an E3 ubiquitin ligase.</text>
</comment>
<evidence type="ECO:0000256" key="10">
    <source>
        <dbReference type="ARBA" id="ARBA00076227"/>
    </source>
</evidence>
<dbReference type="SMART" id="SM00504">
    <property type="entry name" value="Ubox"/>
    <property type="match status" value="1"/>
</dbReference>
<dbReference type="InterPro" id="IPR045210">
    <property type="entry name" value="RING-Ubox_PUB"/>
</dbReference>
<sequence>MAQDARTIPQQIPIAKQVAQDPAIPQHLQVGQQSARPPSARLAAARAKEKIAHAIQAERVAELQIRRETQIGGQAWVAQYGGRRGRGCLGGTDNVEETLLVNIGVSQEIQHVTEQDIVGVTATEIQPVTEDIRILLQQTLVPGGNFAETPILTNGFQLSFPSLYICPQPRYTVMEEDNALLLNNLIDTVNEISAFSDYKCVFRRQCRDLSRKLKLLAPLFDELTETRGEISEETVKGLVFLREALKSAEELLGMCSRGSKIFLVLQSEKVRNKFQELTVQFEHALNLVSYDRLDIPDELKEQIKLVHTQFGKAKERIEAHDLQLYEDLLSIYNQSSDVDTQGGLSILCEKLELMSIEQFKEESLAMDQMVASSGWDVEQNRDKMSVIMKKFEDYVRAPNLNINILLRENCSCSNQAWANQSPKSPVVPDDFRCPISLELMKDPVIICTGQTYERACIKKWFEAGHASCPKTRQKLLSTTFTPNYALSSIIARWCEENGVEPPKRFGNSWPGRPTACSIEGVDIDALLSKLTTGNIEDQQAAAGELRLLAKNNGNNRMSIAEAGAIPLLVDLLSTPDTITQEHAITALLNLSICEDNKRTIMSSSSVPGILHVLKNGSMQARENAAATIFSLTILDEYKVTIGALGAIPLLVTLLREGSQRGKKDSAAALFNLCIYQGNKVRAIRAGLVPLLMAVLKEPGGEMVDEALAIVAMLASHSEGKVALGSFETVPLFVELVRSGSPKSKENATAVLLHLCGGDQGCISEAWSLGVVDPLLDLAENGTERGKRKAEQLLQILGNPWEQHEEPEVRIEVPTEVQTLSIQLPVTDGVNDS</sequence>
<dbReference type="InterPro" id="IPR000225">
    <property type="entry name" value="Armadillo"/>
</dbReference>
<feature type="repeat" description="ARM" evidence="11">
    <location>
        <begin position="563"/>
        <end position="605"/>
    </location>
</feature>
<dbReference type="InterPro" id="IPR003613">
    <property type="entry name" value="Ubox_domain"/>
</dbReference>
<accession>A0AAV6KD42</accession>
<keyword evidence="14" id="KW-1185">Reference proteome</keyword>
<dbReference type="GO" id="GO:0016567">
    <property type="term" value="P:protein ubiquitination"/>
    <property type="evidence" value="ECO:0007669"/>
    <property type="project" value="InterPro"/>
</dbReference>
<dbReference type="InterPro" id="IPR013083">
    <property type="entry name" value="Znf_RING/FYVE/PHD"/>
</dbReference>
<gene>
    <name evidence="13" type="ORF">RHGRI_015233</name>
</gene>
<feature type="domain" description="U-box" evidence="12">
    <location>
        <begin position="426"/>
        <end position="500"/>
    </location>
</feature>
<proteinExistence type="predicted"/>
<dbReference type="Gene3D" id="1.25.10.10">
    <property type="entry name" value="Leucine-rich Repeat Variant"/>
    <property type="match status" value="1"/>
</dbReference>
<evidence type="ECO:0000259" key="12">
    <source>
        <dbReference type="PROSITE" id="PS51698"/>
    </source>
</evidence>
<dbReference type="EC" id="2.3.2.27" evidence="4"/>
<dbReference type="Pfam" id="PF25598">
    <property type="entry name" value="ARM_PUB"/>
    <property type="match status" value="1"/>
</dbReference>
<dbReference type="InterPro" id="IPR057623">
    <property type="entry name" value="PUB12-19-like_N"/>
</dbReference>
<evidence type="ECO:0000256" key="11">
    <source>
        <dbReference type="PROSITE-ProRule" id="PRU00259"/>
    </source>
</evidence>
<dbReference type="FunFam" id="1.25.10.10:FF:000082">
    <property type="entry name" value="RING-type E3 ubiquitin transferase"/>
    <property type="match status" value="1"/>
</dbReference>
<dbReference type="CDD" id="cd21037">
    <property type="entry name" value="MLKL_NTD"/>
    <property type="match status" value="1"/>
</dbReference>
<dbReference type="EMBL" id="JACTNZ010000005">
    <property type="protein sequence ID" value="KAG5550203.1"/>
    <property type="molecule type" value="Genomic_DNA"/>
</dbReference>
<evidence type="ECO:0000256" key="2">
    <source>
        <dbReference type="ARBA" id="ARBA00003861"/>
    </source>
</evidence>
<dbReference type="CDD" id="cd16664">
    <property type="entry name" value="RING-Ubox_PUB"/>
    <property type="match status" value="1"/>
</dbReference>
<dbReference type="SUPFAM" id="SSF48371">
    <property type="entry name" value="ARM repeat"/>
    <property type="match status" value="1"/>
</dbReference>
<dbReference type="InterPro" id="IPR011989">
    <property type="entry name" value="ARM-like"/>
</dbReference>
<dbReference type="Pfam" id="PF25368">
    <property type="entry name" value="PUB10_N"/>
    <property type="match status" value="1"/>
</dbReference>
<dbReference type="Gene3D" id="3.30.40.10">
    <property type="entry name" value="Zinc/RING finger domain, C3HC4 (zinc finger)"/>
    <property type="match status" value="1"/>
</dbReference>
<protein>
    <recommendedName>
        <fullName evidence="8">U-box domain-containing protein 12</fullName>
        <ecNumber evidence="4">2.3.2.27</ecNumber>
    </recommendedName>
    <alternativeName>
        <fullName evidence="9">Plant U-box protein 12</fullName>
    </alternativeName>
    <alternativeName>
        <fullName evidence="10">RING-type E3 ubiquitin transferase PUB12</fullName>
    </alternativeName>
</protein>
<dbReference type="PROSITE" id="PS51698">
    <property type="entry name" value="U_BOX"/>
    <property type="match status" value="1"/>
</dbReference>
<keyword evidence="5" id="KW-0808">Transferase</keyword>
<dbReference type="PANTHER" id="PTHR23315:SF252">
    <property type="entry name" value="RING-TYPE E3 UBIQUITIN TRANSFERASE"/>
    <property type="match status" value="1"/>
</dbReference>
<dbReference type="GO" id="GO:0061630">
    <property type="term" value="F:ubiquitin protein ligase activity"/>
    <property type="evidence" value="ECO:0007669"/>
    <property type="project" value="UniProtKB-EC"/>
</dbReference>
<dbReference type="InterPro" id="IPR016024">
    <property type="entry name" value="ARM-type_fold"/>
</dbReference>
<keyword evidence="6" id="KW-0677">Repeat</keyword>
<evidence type="ECO:0000256" key="3">
    <source>
        <dbReference type="ARBA" id="ARBA00004906"/>
    </source>
</evidence>
<evidence type="ECO:0000256" key="8">
    <source>
        <dbReference type="ARBA" id="ARBA00074389"/>
    </source>
</evidence>
<dbReference type="FunFam" id="3.30.40.10:FF:000114">
    <property type="entry name" value="RING-type E3 ubiquitin transferase"/>
    <property type="match status" value="1"/>
</dbReference>
<evidence type="ECO:0000256" key="4">
    <source>
        <dbReference type="ARBA" id="ARBA00012483"/>
    </source>
</evidence>
<dbReference type="SMART" id="SM00185">
    <property type="entry name" value="ARM"/>
    <property type="match status" value="4"/>
</dbReference>
<keyword evidence="7" id="KW-0833">Ubl conjugation pathway</keyword>
<evidence type="ECO:0000313" key="13">
    <source>
        <dbReference type="EMBL" id="KAG5550203.1"/>
    </source>
</evidence>
<comment type="pathway">
    <text evidence="3">Protein modification; protein ubiquitination.</text>
</comment>
<dbReference type="FunFam" id="1.20.930.20:FF:000002">
    <property type="entry name" value="RING-type E3 ubiquitin transferase"/>
    <property type="match status" value="1"/>
</dbReference>
<dbReference type="InterPro" id="IPR036537">
    <property type="entry name" value="Adaptor_Cbl_N_dom_sf"/>
</dbReference>
<dbReference type="Pfam" id="PF04564">
    <property type="entry name" value="U-box"/>
    <property type="match status" value="1"/>
</dbReference>
<dbReference type="PROSITE" id="PS50176">
    <property type="entry name" value="ARM_REPEAT"/>
    <property type="match status" value="1"/>
</dbReference>
<dbReference type="GO" id="GO:0007166">
    <property type="term" value="P:cell surface receptor signaling pathway"/>
    <property type="evidence" value="ECO:0007669"/>
    <property type="project" value="InterPro"/>
</dbReference>
<dbReference type="InterPro" id="IPR059179">
    <property type="entry name" value="MLKL-like_MCAfunc"/>
</dbReference>
<dbReference type="Gene3D" id="1.20.930.20">
    <property type="entry name" value="Adaptor protein Cbl, N-terminal domain"/>
    <property type="match status" value="1"/>
</dbReference>
<dbReference type="InterPro" id="IPR058678">
    <property type="entry name" value="ARM_PUB"/>
</dbReference>
<evidence type="ECO:0000256" key="6">
    <source>
        <dbReference type="ARBA" id="ARBA00022737"/>
    </source>
</evidence>
<evidence type="ECO:0000256" key="1">
    <source>
        <dbReference type="ARBA" id="ARBA00000900"/>
    </source>
</evidence>
<name>A0AAV6KD42_9ERIC</name>